<protein>
    <submittedName>
        <fullName evidence="3">Ectonucleoside triphosphate diphosphohydrolase 5-like protein</fullName>
    </submittedName>
</protein>
<feature type="non-terminal residue" evidence="3">
    <location>
        <position position="1"/>
    </location>
</feature>
<dbReference type="AlphaFoldDB" id="A0A1Y3BCF2"/>
<evidence type="ECO:0000256" key="2">
    <source>
        <dbReference type="ARBA" id="ARBA00022801"/>
    </source>
</evidence>
<dbReference type="PANTHER" id="PTHR11782:SF127">
    <property type="entry name" value="NTPASE, ISOFORM F"/>
    <property type="match status" value="1"/>
</dbReference>
<accession>A0A1Y3BCF2</accession>
<evidence type="ECO:0000313" key="4">
    <source>
        <dbReference type="Proteomes" id="UP000194236"/>
    </source>
</evidence>
<evidence type="ECO:0000313" key="3">
    <source>
        <dbReference type="EMBL" id="OTF77704.1"/>
    </source>
</evidence>
<comment type="similarity">
    <text evidence="1">Belongs to the GDA1/CD39 NTPase family.</text>
</comment>
<dbReference type="OrthoDB" id="6372431at2759"/>
<sequence length="223" mass="26363">NNIDTLIRSGQYIVQRNIEGEQEFIYTHSYLGLGLMAARRSILAIDLDHSKSSSTSKSSNGYHEYWIRSACFKILNNETYHWQQDHFIYHIQYDDNDDDPWLKCLKNVKMFIAESNVDRPEELQQREIYAISYFYDRMKDIRVVRMDNGRVRVADFFLYAENVCRRTIRLRRQNPFLCIDLTYIACYLHYGLGIPLTKDIMLVKKINGIEISWALGAAINLFH</sequence>
<dbReference type="InterPro" id="IPR000407">
    <property type="entry name" value="GDA1_CD39_NTPase"/>
</dbReference>
<evidence type="ECO:0000256" key="1">
    <source>
        <dbReference type="ARBA" id="ARBA00009283"/>
    </source>
</evidence>
<keyword evidence="4" id="KW-1185">Reference proteome</keyword>
<dbReference type="PANTHER" id="PTHR11782">
    <property type="entry name" value="ADENOSINE/GUANOSINE DIPHOSPHATASE"/>
    <property type="match status" value="1"/>
</dbReference>
<proteinExistence type="inferred from homology"/>
<gene>
    <name evidence="3" type="ORF">BLA29_009407</name>
</gene>
<organism evidence="3 4">
    <name type="scientific">Euroglyphus maynei</name>
    <name type="common">Mayne's house dust mite</name>
    <dbReference type="NCBI Taxonomy" id="6958"/>
    <lineage>
        <taxon>Eukaryota</taxon>
        <taxon>Metazoa</taxon>
        <taxon>Ecdysozoa</taxon>
        <taxon>Arthropoda</taxon>
        <taxon>Chelicerata</taxon>
        <taxon>Arachnida</taxon>
        <taxon>Acari</taxon>
        <taxon>Acariformes</taxon>
        <taxon>Sarcoptiformes</taxon>
        <taxon>Astigmata</taxon>
        <taxon>Psoroptidia</taxon>
        <taxon>Analgoidea</taxon>
        <taxon>Pyroglyphidae</taxon>
        <taxon>Pyroglyphinae</taxon>
        <taxon>Euroglyphus</taxon>
    </lineage>
</organism>
<comment type="caution">
    <text evidence="3">The sequence shown here is derived from an EMBL/GenBank/DDBJ whole genome shotgun (WGS) entry which is preliminary data.</text>
</comment>
<reference evidence="3 4" key="1">
    <citation type="submission" date="2017-03" db="EMBL/GenBank/DDBJ databases">
        <title>Genome Survey of Euroglyphus maynei.</title>
        <authorList>
            <person name="Arlian L.G."/>
            <person name="Morgan M.S."/>
            <person name="Rider S.D."/>
        </authorList>
    </citation>
    <scope>NUCLEOTIDE SEQUENCE [LARGE SCALE GENOMIC DNA]</scope>
    <source>
        <strain evidence="3">Arlian Lab</strain>
        <tissue evidence="3">Whole body</tissue>
    </source>
</reference>
<dbReference type="Gene3D" id="3.30.420.150">
    <property type="entry name" value="Exopolyphosphatase. Domain 2"/>
    <property type="match status" value="1"/>
</dbReference>
<keyword evidence="2 3" id="KW-0378">Hydrolase</keyword>
<dbReference type="Proteomes" id="UP000194236">
    <property type="component" value="Unassembled WGS sequence"/>
</dbReference>
<name>A0A1Y3BCF2_EURMA</name>
<dbReference type="GO" id="GO:0016787">
    <property type="term" value="F:hydrolase activity"/>
    <property type="evidence" value="ECO:0007669"/>
    <property type="project" value="UniProtKB-KW"/>
</dbReference>
<dbReference type="EMBL" id="MUJZ01031324">
    <property type="protein sequence ID" value="OTF77704.1"/>
    <property type="molecule type" value="Genomic_DNA"/>
</dbReference>
<dbReference type="Pfam" id="PF01150">
    <property type="entry name" value="GDA1_CD39"/>
    <property type="match status" value="1"/>
</dbReference>